<evidence type="ECO:0000313" key="1">
    <source>
        <dbReference type="EMBL" id="KAI5663240.1"/>
    </source>
</evidence>
<protein>
    <submittedName>
        <fullName evidence="1">Uncharacterized protein</fullName>
    </submittedName>
</protein>
<name>A0ACC0ASB3_CATRO</name>
<reference evidence="2" key="1">
    <citation type="journal article" date="2023" name="Nat. Plants">
        <title>Single-cell RNA sequencing provides a high-resolution roadmap for understanding the multicellular compartmentation of specialized metabolism.</title>
        <authorList>
            <person name="Sun S."/>
            <person name="Shen X."/>
            <person name="Li Y."/>
            <person name="Li Y."/>
            <person name="Wang S."/>
            <person name="Li R."/>
            <person name="Zhang H."/>
            <person name="Shen G."/>
            <person name="Guo B."/>
            <person name="Wei J."/>
            <person name="Xu J."/>
            <person name="St-Pierre B."/>
            <person name="Chen S."/>
            <person name="Sun C."/>
        </authorList>
    </citation>
    <scope>NUCLEOTIDE SEQUENCE [LARGE SCALE GENOMIC DNA]</scope>
</reference>
<evidence type="ECO:0000313" key="2">
    <source>
        <dbReference type="Proteomes" id="UP001060085"/>
    </source>
</evidence>
<proteinExistence type="predicted"/>
<comment type="caution">
    <text evidence="1">The sequence shown here is derived from an EMBL/GenBank/DDBJ whole genome shotgun (WGS) entry which is preliminary data.</text>
</comment>
<gene>
    <name evidence="1" type="ORF">M9H77_22563</name>
</gene>
<keyword evidence="2" id="KW-1185">Reference proteome</keyword>
<sequence>MSKEYFCDSICVMSFEEIERLVEKSSFFVSINSLGEKCEKAECSKEKENDLQKNERTKEISEEKGENLKEDLNTLGLYVDNTFELSLGFPSPCELKVSWNFKENFDWMRRSFAFTCQVLLEIVHIIPPLVNTISNFARLLWLFEGTNSRTNLFKGEADGMTQDKHENMGSFKGSVTSFQGPVIRSRARKIEEETQRNKFGRV</sequence>
<accession>A0ACC0ASB3</accession>
<dbReference type="Proteomes" id="UP001060085">
    <property type="component" value="Linkage Group LG05"/>
</dbReference>
<dbReference type="EMBL" id="CM044705">
    <property type="protein sequence ID" value="KAI5663240.1"/>
    <property type="molecule type" value="Genomic_DNA"/>
</dbReference>
<organism evidence="1 2">
    <name type="scientific">Catharanthus roseus</name>
    <name type="common">Madagascar periwinkle</name>
    <name type="synonym">Vinca rosea</name>
    <dbReference type="NCBI Taxonomy" id="4058"/>
    <lineage>
        <taxon>Eukaryota</taxon>
        <taxon>Viridiplantae</taxon>
        <taxon>Streptophyta</taxon>
        <taxon>Embryophyta</taxon>
        <taxon>Tracheophyta</taxon>
        <taxon>Spermatophyta</taxon>
        <taxon>Magnoliopsida</taxon>
        <taxon>eudicotyledons</taxon>
        <taxon>Gunneridae</taxon>
        <taxon>Pentapetalae</taxon>
        <taxon>asterids</taxon>
        <taxon>lamiids</taxon>
        <taxon>Gentianales</taxon>
        <taxon>Apocynaceae</taxon>
        <taxon>Rauvolfioideae</taxon>
        <taxon>Vinceae</taxon>
        <taxon>Catharanthinae</taxon>
        <taxon>Catharanthus</taxon>
    </lineage>
</organism>